<feature type="domain" description="Tryptophan synthase beta chain-like PALP" evidence="1">
    <location>
        <begin position="15"/>
        <end position="69"/>
    </location>
</feature>
<evidence type="ECO:0000313" key="2">
    <source>
        <dbReference type="EMBL" id="KAJ6840363.1"/>
    </source>
</evidence>
<gene>
    <name evidence="2" type="ORF">M6B38_310340</name>
</gene>
<dbReference type="InterPro" id="IPR050214">
    <property type="entry name" value="Cys_Synth/Cystath_Beta-Synth"/>
</dbReference>
<evidence type="ECO:0000259" key="1">
    <source>
        <dbReference type="Pfam" id="PF00291"/>
    </source>
</evidence>
<dbReference type="SUPFAM" id="SSF53686">
    <property type="entry name" value="Tryptophan synthase beta subunit-like PLP-dependent enzymes"/>
    <property type="match status" value="1"/>
</dbReference>
<reference evidence="2" key="2">
    <citation type="submission" date="2023-04" db="EMBL/GenBank/DDBJ databases">
        <authorList>
            <person name="Bruccoleri R.E."/>
            <person name="Oakeley E.J."/>
            <person name="Faust A.-M."/>
            <person name="Dessus-Babus S."/>
            <person name="Altorfer M."/>
            <person name="Burckhardt D."/>
            <person name="Oertli M."/>
            <person name="Naumann U."/>
            <person name="Petersen F."/>
            <person name="Wong J."/>
        </authorList>
    </citation>
    <scope>NUCLEOTIDE SEQUENCE</scope>
    <source>
        <strain evidence="2">GSM-AAB239-AS_SAM_17_03QT</strain>
        <tissue evidence="2">Leaf</tissue>
    </source>
</reference>
<proteinExistence type="predicted"/>
<protein>
    <submittedName>
        <fullName evidence="2">Bifunctional L-3-cyanoalanine synthase/cysteine synthase 2, mitochondrial isoform X1</fullName>
    </submittedName>
</protein>
<dbReference type="InterPro" id="IPR001926">
    <property type="entry name" value="TrpB-like_PALP"/>
</dbReference>
<comment type="caution">
    <text evidence="2">The sequence shown here is derived from an EMBL/GenBank/DDBJ whole genome shotgun (WGS) entry which is preliminary data.</text>
</comment>
<dbReference type="Gene3D" id="3.40.50.1100">
    <property type="match status" value="1"/>
</dbReference>
<accession>A0AAX6HHM3</accession>
<name>A0AAX6HHM3_IRIPA</name>
<sequence length="104" mass="11595">MIEDVEKKGLITPIKSMLIEPTSGNMGIRLAFMAAAKGYKLTLTMPSYISLERRVPLRAFGANLALTDPTKGMGGTVRRRTNFWRLTLRPSCFSSSTTLLMLRK</sequence>
<dbReference type="Proteomes" id="UP001140949">
    <property type="component" value="Unassembled WGS sequence"/>
</dbReference>
<reference evidence="2" key="1">
    <citation type="journal article" date="2023" name="GigaByte">
        <title>Genome assembly of the bearded iris, Iris pallida Lam.</title>
        <authorList>
            <person name="Bruccoleri R.E."/>
            <person name="Oakeley E.J."/>
            <person name="Faust A.M.E."/>
            <person name="Altorfer M."/>
            <person name="Dessus-Babus S."/>
            <person name="Burckhardt D."/>
            <person name="Oertli M."/>
            <person name="Naumann U."/>
            <person name="Petersen F."/>
            <person name="Wong J."/>
        </authorList>
    </citation>
    <scope>NUCLEOTIDE SEQUENCE</scope>
    <source>
        <strain evidence="2">GSM-AAB239-AS_SAM_17_03QT</strain>
    </source>
</reference>
<evidence type="ECO:0000313" key="3">
    <source>
        <dbReference type="Proteomes" id="UP001140949"/>
    </source>
</evidence>
<dbReference type="Pfam" id="PF00291">
    <property type="entry name" value="PALP"/>
    <property type="match status" value="1"/>
</dbReference>
<organism evidence="2 3">
    <name type="scientific">Iris pallida</name>
    <name type="common">Sweet iris</name>
    <dbReference type="NCBI Taxonomy" id="29817"/>
    <lineage>
        <taxon>Eukaryota</taxon>
        <taxon>Viridiplantae</taxon>
        <taxon>Streptophyta</taxon>
        <taxon>Embryophyta</taxon>
        <taxon>Tracheophyta</taxon>
        <taxon>Spermatophyta</taxon>
        <taxon>Magnoliopsida</taxon>
        <taxon>Liliopsida</taxon>
        <taxon>Asparagales</taxon>
        <taxon>Iridaceae</taxon>
        <taxon>Iridoideae</taxon>
        <taxon>Irideae</taxon>
        <taxon>Iris</taxon>
    </lineage>
</organism>
<dbReference type="PANTHER" id="PTHR10314">
    <property type="entry name" value="CYSTATHIONINE BETA-SYNTHASE"/>
    <property type="match status" value="1"/>
</dbReference>
<keyword evidence="3" id="KW-1185">Reference proteome</keyword>
<dbReference type="EMBL" id="JANAVB010009399">
    <property type="protein sequence ID" value="KAJ6840363.1"/>
    <property type="molecule type" value="Genomic_DNA"/>
</dbReference>
<dbReference type="InterPro" id="IPR036052">
    <property type="entry name" value="TrpB-like_PALP_sf"/>
</dbReference>
<dbReference type="AlphaFoldDB" id="A0AAX6HHM3"/>